<feature type="binding site" evidence="13">
    <location>
        <begin position="80"/>
        <end position="87"/>
    </location>
    <ligand>
        <name>ATP</name>
        <dbReference type="ChEBI" id="CHEBI:30616"/>
    </ligand>
</feature>
<evidence type="ECO:0000313" key="15">
    <source>
        <dbReference type="EMBL" id="EEJ39832.1"/>
    </source>
</evidence>
<dbReference type="NCBIfam" id="TIGR03263">
    <property type="entry name" value="guanyl_kin"/>
    <property type="match status" value="1"/>
</dbReference>
<dbReference type="EC" id="2.7.4.8" evidence="4 13"/>
<evidence type="ECO:0000256" key="9">
    <source>
        <dbReference type="ARBA" id="ARBA00022777"/>
    </source>
</evidence>
<evidence type="ECO:0000313" key="16">
    <source>
        <dbReference type="Proteomes" id="UP000004483"/>
    </source>
</evidence>
<evidence type="ECO:0000256" key="4">
    <source>
        <dbReference type="ARBA" id="ARBA00012961"/>
    </source>
</evidence>
<dbReference type="SMART" id="SM00072">
    <property type="entry name" value="GuKc"/>
    <property type="match status" value="1"/>
</dbReference>
<dbReference type="CDD" id="cd00071">
    <property type="entry name" value="GMPK"/>
    <property type="match status" value="1"/>
</dbReference>
<evidence type="ECO:0000256" key="3">
    <source>
        <dbReference type="ARBA" id="ARBA00005790"/>
    </source>
</evidence>
<evidence type="ECO:0000256" key="6">
    <source>
        <dbReference type="ARBA" id="ARBA00022490"/>
    </source>
</evidence>
<comment type="catalytic activity">
    <reaction evidence="12 13">
        <text>GMP + ATP = GDP + ADP</text>
        <dbReference type="Rhea" id="RHEA:20780"/>
        <dbReference type="ChEBI" id="CHEBI:30616"/>
        <dbReference type="ChEBI" id="CHEBI:58115"/>
        <dbReference type="ChEBI" id="CHEBI:58189"/>
        <dbReference type="ChEBI" id="CHEBI:456216"/>
        <dbReference type="EC" id="2.7.4.8"/>
    </reaction>
</comment>
<dbReference type="eggNOG" id="COG0194">
    <property type="taxonomic scope" value="Bacteria"/>
</dbReference>
<evidence type="ECO:0000256" key="13">
    <source>
        <dbReference type="HAMAP-Rule" id="MF_00328"/>
    </source>
</evidence>
<dbReference type="InterPro" id="IPR027417">
    <property type="entry name" value="P-loop_NTPase"/>
</dbReference>
<keyword evidence="9 13" id="KW-0418">Kinase</keyword>
<feature type="domain" description="Guanylate kinase-like" evidence="14">
    <location>
        <begin position="73"/>
        <end position="252"/>
    </location>
</feature>
<keyword evidence="7 13" id="KW-0808">Transferase</keyword>
<comment type="function">
    <text evidence="1 13">Essential for recycling GMP and indirectly, cGMP.</text>
</comment>
<reference evidence="15 16" key="1">
    <citation type="submission" date="2009-01" db="EMBL/GenBank/DDBJ databases">
        <authorList>
            <person name="Qin X."/>
            <person name="Bachman B."/>
            <person name="Battles P."/>
            <person name="Bell A."/>
            <person name="Bess C."/>
            <person name="Bickham C."/>
            <person name="Chaboub L."/>
            <person name="Chen D."/>
            <person name="Coyle M."/>
            <person name="Deiros D.R."/>
            <person name="Dinh H."/>
            <person name="Forbes L."/>
            <person name="Fowler G."/>
            <person name="Francisco L."/>
            <person name="Fu Q."/>
            <person name="Gubbala S."/>
            <person name="Hale W."/>
            <person name="Han Y."/>
            <person name="Hemphill L."/>
            <person name="Highlander S.K."/>
            <person name="Hirani K."/>
            <person name="Hogues M."/>
            <person name="Jackson L."/>
            <person name="Jakkamsetti A."/>
            <person name="Javaid M."/>
            <person name="Jiang H."/>
            <person name="Korchina V."/>
            <person name="Kovar C."/>
            <person name="Lara F."/>
            <person name="Lee S."/>
            <person name="Mata R."/>
            <person name="Mathew T."/>
            <person name="Moen C."/>
            <person name="Morales K."/>
            <person name="Munidasa M."/>
            <person name="Nazareth L."/>
            <person name="Ngo R."/>
            <person name="Nguyen L."/>
            <person name="Okwuonu G."/>
            <person name="Ongeri F."/>
            <person name="Patil S."/>
            <person name="Petrosino J."/>
            <person name="Pham C."/>
            <person name="Pham P."/>
            <person name="Pu L.-L."/>
            <person name="Puazo M."/>
            <person name="Raj R."/>
            <person name="Reid J."/>
            <person name="Rouhana J."/>
            <person name="Saada N."/>
            <person name="Shang Y."/>
            <person name="Simmons D."/>
            <person name="Thornton R."/>
            <person name="Warren J."/>
            <person name="Weissenberger G."/>
            <person name="Zhang J."/>
            <person name="Zhang L."/>
            <person name="Zhou C."/>
            <person name="Zhu D."/>
            <person name="Muzny D."/>
            <person name="Worley K."/>
            <person name="Gibbs R."/>
        </authorList>
    </citation>
    <scope>NUCLEOTIDE SEQUENCE [LARGE SCALE GENOMIC DNA]</scope>
    <source>
        <strain evidence="15 16">ATCC 49540</strain>
    </source>
</reference>
<evidence type="ECO:0000256" key="7">
    <source>
        <dbReference type="ARBA" id="ARBA00022679"/>
    </source>
</evidence>
<dbReference type="PANTHER" id="PTHR23117:SF13">
    <property type="entry name" value="GUANYLATE KINASE"/>
    <property type="match status" value="1"/>
</dbReference>
<dbReference type="InterPro" id="IPR008144">
    <property type="entry name" value="Guanylate_kin-like_dom"/>
</dbReference>
<evidence type="ECO:0000256" key="12">
    <source>
        <dbReference type="ARBA" id="ARBA00048594"/>
    </source>
</evidence>
<evidence type="ECO:0000256" key="5">
    <source>
        <dbReference type="ARBA" id="ARBA00016296"/>
    </source>
</evidence>
<dbReference type="InterPro" id="IPR020590">
    <property type="entry name" value="Guanylate_kinase_CS"/>
</dbReference>
<keyword evidence="10 13" id="KW-0067">ATP-binding</keyword>
<comment type="caution">
    <text evidence="15">The sequence shown here is derived from an EMBL/GenBank/DDBJ whole genome shotgun (WGS) entry which is preliminary data.</text>
</comment>
<dbReference type="FunFam" id="3.30.63.10:FF:000002">
    <property type="entry name" value="Guanylate kinase 1"/>
    <property type="match status" value="1"/>
</dbReference>
<protein>
    <recommendedName>
        <fullName evidence="5 13">Guanylate kinase</fullName>
        <ecNumber evidence="4 13">2.7.4.8</ecNumber>
    </recommendedName>
    <alternativeName>
        <fullName evidence="11 13">GMP kinase</fullName>
    </alternativeName>
</protein>
<comment type="similarity">
    <text evidence="3 13">Belongs to the guanylate kinase family.</text>
</comment>
<evidence type="ECO:0000256" key="11">
    <source>
        <dbReference type="ARBA" id="ARBA00030128"/>
    </source>
</evidence>
<proteinExistence type="inferred from homology"/>
<accession>C2EW78</accession>
<dbReference type="PANTHER" id="PTHR23117">
    <property type="entry name" value="GUANYLATE KINASE-RELATED"/>
    <property type="match status" value="1"/>
</dbReference>
<name>C2EW78_9LACO</name>
<dbReference type="STRING" id="1423814.HMPREF0549_1714"/>
<dbReference type="PROSITE" id="PS00856">
    <property type="entry name" value="GUANYLATE_KINASE_1"/>
    <property type="match status" value="1"/>
</dbReference>
<evidence type="ECO:0000256" key="2">
    <source>
        <dbReference type="ARBA" id="ARBA00004496"/>
    </source>
</evidence>
<dbReference type="InterPro" id="IPR017665">
    <property type="entry name" value="Guanylate_kinase"/>
</dbReference>
<dbReference type="FunFam" id="3.40.50.300:FF:000855">
    <property type="entry name" value="Guanylate kinase"/>
    <property type="match status" value="1"/>
</dbReference>
<dbReference type="Proteomes" id="UP000004483">
    <property type="component" value="Unassembled WGS sequence"/>
</dbReference>
<comment type="subcellular location">
    <subcellularLocation>
        <location evidence="2 13">Cytoplasm</location>
    </subcellularLocation>
</comment>
<dbReference type="SUPFAM" id="SSF52540">
    <property type="entry name" value="P-loop containing nucleoside triphosphate hydrolases"/>
    <property type="match status" value="1"/>
</dbReference>
<keyword evidence="8 13" id="KW-0547">Nucleotide-binding</keyword>
<dbReference type="AlphaFoldDB" id="C2EW78"/>
<dbReference type="PROSITE" id="PS50052">
    <property type="entry name" value="GUANYLATE_KINASE_2"/>
    <property type="match status" value="1"/>
</dbReference>
<dbReference type="EMBL" id="ACGV01000190">
    <property type="protein sequence ID" value="EEJ39832.1"/>
    <property type="molecule type" value="Genomic_DNA"/>
</dbReference>
<dbReference type="HAMAP" id="MF_00328">
    <property type="entry name" value="Guanylate_kinase"/>
    <property type="match status" value="1"/>
</dbReference>
<gene>
    <name evidence="13 15" type="primary">gmk</name>
    <name evidence="15" type="ORF">HMPREF0549_1714</name>
</gene>
<dbReference type="Gene3D" id="3.40.50.300">
    <property type="entry name" value="P-loop containing nucleotide triphosphate hydrolases"/>
    <property type="match status" value="2"/>
</dbReference>
<dbReference type="HOGENOM" id="CLU_001715_1_0_9"/>
<dbReference type="Pfam" id="PF00625">
    <property type="entry name" value="Guanylate_kin"/>
    <property type="match status" value="1"/>
</dbReference>
<keyword evidence="6 13" id="KW-0963">Cytoplasm</keyword>
<dbReference type="Gene3D" id="3.30.63.10">
    <property type="entry name" value="Guanylate Kinase phosphate binding domain"/>
    <property type="match status" value="1"/>
</dbReference>
<evidence type="ECO:0000256" key="8">
    <source>
        <dbReference type="ARBA" id="ARBA00022741"/>
    </source>
</evidence>
<sequence>MIVDADLNKDCSICISHISEHLFVVIVYEQTFKKASPNLEKIPIPIVDFIAYLVHYSNNTLYLNRRISMAKRGMLIVLSGPSGVGKGTVRKAIFDSNDNDFQYSISMTTRQPRPGEKNGVDYYFVSKEEFEHEIQTGGMLEYAKYVDNYYGTPLKYVNETLDSGKDVFLEIEVNGAMQVRSKCPDGVFIFLTPPDLDELKQRLIHRGTDSMDVINKRIRKAFDEIRMMQNYDYAVVNDKVPNAVAKIKDIIRTERLRVNRVMPRYLEMLGDSAQ</sequence>
<evidence type="ECO:0000259" key="14">
    <source>
        <dbReference type="PROSITE" id="PS50052"/>
    </source>
</evidence>
<dbReference type="GO" id="GO:0005524">
    <property type="term" value="F:ATP binding"/>
    <property type="evidence" value="ECO:0007669"/>
    <property type="project" value="UniProtKB-UniRule"/>
</dbReference>
<dbReference type="GO" id="GO:0005829">
    <property type="term" value="C:cytosol"/>
    <property type="evidence" value="ECO:0007669"/>
    <property type="project" value="TreeGrafter"/>
</dbReference>
<evidence type="ECO:0000256" key="1">
    <source>
        <dbReference type="ARBA" id="ARBA00003531"/>
    </source>
</evidence>
<organism evidence="15 16">
    <name type="scientific">Limosilactobacillus vaginalis DSM 5837 = ATCC 49540</name>
    <dbReference type="NCBI Taxonomy" id="1423814"/>
    <lineage>
        <taxon>Bacteria</taxon>
        <taxon>Bacillati</taxon>
        <taxon>Bacillota</taxon>
        <taxon>Bacilli</taxon>
        <taxon>Lactobacillales</taxon>
        <taxon>Lactobacillaceae</taxon>
        <taxon>Limosilactobacillus</taxon>
    </lineage>
</organism>
<dbReference type="GO" id="GO:0004385">
    <property type="term" value="F:GMP kinase activity"/>
    <property type="evidence" value="ECO:0007669"/>
    <property type="project" value="UniProtKB-UniRule"/>
</dbReference>
<evidence type="ECO:0000256" key="10">
    <source>
        <dbReference type="ARBA" id="ARBA00022840"/>
    </source>
</evidence>
<dbReference type="InterPro" id="IPR008145">
    <property type="entry name" value="GK/Ca_channel_bsu"/>
</dbReference>